<reference evidence="1" key="1">
    <citation type="submission" date="2013-05" db="EMBL/GenBank/DDBJ databases">
        <title>Draft genome sequences of six wheat associated Fusarium spp. isolates.</title>
        <authorList>
            <person name="Moolhuijzen P.M."/>
            <person name="Manners J.M."/>
            <person name="Wilcox S."/>
            <person name="Bellgard M.I."/>
            <person name="Gardiner D.M."/>
        </authorList>
    </citation>
    <scope>NUCLEOTIDE SEQUENCE</scope>
    <source>
        <strain evidence="1">CS3069</strain>
    </source>
</reference>
<comment type="caution">
    <text evidence="1">The sequence shown here is derived from an EMBL/GenBank/DDBJ whole genome shotgun (WGS) entry which is preliminary data.</text>
</comment>
<name>A0A090MCJ4_9HYPO</name>
<organism evidence="1">
    <name type="scientific">Fusarium clavum</name>
    <dbReference type="NCBI Taxonomy" id="2594811"/>
    <lineage>
        <taxon>Eukaryota</taxon>
        <taxon>Fungi</taxon>
        <taxon>Dikarya</taxon>
        <taxon>Ascomycota</taxon>
        <taxon>Pezizomycotina</taxon>
        <taxon>Sordariomycetes</taxon>
        <taxon>Hypocreomycetidae</taxon>
        <taxon>Hypocreales</taxon>
        <taxon>Nectriaceae</taxon>
        <taxon>Fusarium</taxon>
        <taxon>Fusarium incarnatum-equiseti species complex</taxon>
    </lineage>
</organism>
<sequence>MTDDNYPFGYMSSVLLYLALASVSAPHYSEIMESTSRVFHNYRDPRRATWRRNGMNLQCSIRCHLH</sequence>
<dbReference type="AlphaFoldDB" id="A0A090MCJ4"/>
<gene>
    <name evidence="1" type="ORF">BN850_0075610</name>
</gene>
<dbReference type="EMBL" id="CBMI010002063">
    <property type="protein sequence ID" value="CEG04789.1"/>
    <property type="molecule type" value="Genomic_DNA"/>
</dbReference>
<protein>
    <submittedName>
        <fullName evidence="1">WGS project CBMI000000000 data, contig CS3069_c002065</fullName>
    </submittedName>
</protein>
<accession>A0A090MCJ4</accession>
<proteinExistence type="predicted"/>
<evidence type="ECO:0000313" key="1">
    <source>
        <dbReference type="EMBL" id="CEG04789.1"/>
    </source>
</evidence>